<evidence type="ECO:0000259" key="4">
    <source>
        <dbReference type="Pfam" id="PF19328"/>
    </source>
</evidence>
<reference evidence="5 6" key="1">
    <citation type="submission" date="2020-11" db="EMBL/GenBank/DDBJ databases">
        <title>Enhanced detection system for hospital associated transmission using whole genome sequencing surveillance.</title>
        <authorList>
            <person name="Harrison L.H."/>
            <person name="Van Tyne D."/>
            <person name="Marsh J.W."/>
            <person name="Griffith M.P."/>
            <person name="Snyder D.J."/>
            <person name="Cooper V.S."/>
            <person name="Mustapha M."/>
        </authorList>
    </citation>
    <scope>NUCLEOTIDE SEQUENCE [LARGE SCALE GENOMIC DNA]</scope>
    <source>
        <strain evidence="5 6">PSA00705</strain>
    </source>
</reference>
<evidence type="ECO:0000256" key="1">
    <source>
        <dbReference type="ARBA" id="ARBA00022857"/>
    </source>
</evidence>
<keyword evidence="1" id="KW-0521">NADP</keyword>
<sequence length="351" mass="37860">MSLRVIVCYTGGVGSEVVRQVLKAPDLELVGVLVHSVEKEGRDVGELVGVAPIGLKSTRDVSALLALRADVMAWHGLRWVPEVVAEFLRGGTSVYSGIGGWYLPTQPEYRLLQQAAIQGGSTLIAGGNIPGLISDVLPLFCSGYSRDIRLIRCMQRNHIPHYPSALQMGQYLGIGQPMPERPFDPGAEPGEIDRLWMWGIAQSAALVAQGLGITLDELRLTNKEFGAARSERLLQPSGLRVPKGSVAGVRWTFTAFSGGRPFYELSNEQTTRLDIGPGWRDSEQLPNWRVVIEGSPTIQCELGLLADPAAPDHVAALNAARALNFLPRLAAAAPGWRSVLDVPAPVGRPVL</sequence>
<evidence type="ECO:0000313" key="6">
    <source>
        <dbReference type="Proteomes" id="UP000608450"/>
    </source>
</evidence>
<dbReference type="RefSeq" id="WP_196912330.1">
    <property type="nucleotide sequence ID" value="NZ_JADTFC010000009.1"/>
</dbReference>
<dbReference type="SUPFAM" id="SSF51735">
    <property type="entry name" value="NAD(P)-binding Rossmann-fold domains"/>
    <property type="match status" value="1"/>
</dbReference>
<evidence type="ECO:0000256" key="2">
    <source>
        <dbReference type="ARBA" id="ARBA00023002"/>
    </source>
</evidence>
<dbReference type="Pfam" id="PF01113">
    <property type="entry name" value="DapB_N"/>
    <property type="match status" value="1"/>
</dbReference>
<feature type="domain" description="Dihydrodipicolinate reductase N-terminal" evidence="3">
    <location>
        <begin position="6"/>
        <end position="72"/>
    </location>
</feature>
<protein>
    <submittedName>
        <fullName evidence="5">Dihydrodipicolinate reductase</fullName>
    </submittedName>
</protein>
<dbReference type="Proteomes" id="UP000608450">
    <property type="component" value="Unassembled WGS sequence"/>
</dbReference>
<dbReference type="InterPro" id="IPR045760">
    <property type="entry name" value="DAP_DH_C"/>
</dbReference>
<comment type="caution">
    <text evidence="5">The sequence shown here is derived from an EMBL/GenBank/DDBJ whole genome shotgun (WGS) entry which is preliminary data.</text>
</comment>
<dbReference type="Pfam" id="PF19328">
    <property type="entry name" value="DAP_DH_C"/>
    <property type="match status" value="1"/>
</dbReference>
<proteinExistence type="predicted"/>
<keyword evidence="6" id="KW-1185">Reference proteome</keyword>
<dbReference type="Gene3D" id="3.40.50.720">
    <property type="entry name" value="NAD(P)-binding Rossmann-like Domain"/>
    <property type="match status" value="1"/>
</dbReference>
<feature type="domain" description="2,4-diaminopentanoate dehydrogenase C-terminal" evidence="4">
    <location>
        <begin position="134"/>
        <end position="345"/>
    </location>
</feature>
<dbReference type="InterPro" id="IPR000846">
    <property type="entry name" value="DapB_N"/>
</dbReference>
<accession>A0ABS0KHU6</accession>
<evidence type="ECO:0000313" key="5">
    <source>
        <dbReference type="EMBL" id="MBG6287012.1"/>
    </source>
</evidence>
<name>A0ABS0KHU6_PSENT</name>
<dbReference type="EMBL" id="JADTFC010000009">
    <property type="protein sequence ID" value="MBG6287012.1"/>
    <property type="molecule type" value="Genomic_DNA"/>
</dbReference>
<gene>
    <name evidence="5" type="ORF">I5I61_06090</name>
</gene>
<evidence type="ECO:0000259" key="3">
    <source>
        <dbReference type="Pfam" id="PF01113"/>
    </source>
</evidence>
<keyword evidence="2" id="KW-0560">Oxidoreductase</keyword>
<organism evidence="5 6">
    <name type="scientific">Pseudomonas nitroreducens</name>
    <dbReference type="NCBI Taxonomy" id="46680"/>
    <lineage>
        <taxon>Bacteria</taxon>
        <taxon>Pseudomonadati</taxon>
        <taxon>Pseudomonadota</taxon>
        <taxon>Gammaproteobacteria</taxon>
        <taxon>Pseudomonadales</taxon>
        <taxon>Pseudomonadaceae</taxon>
        <taxon>Pseudomonas</taxon>
    </lineage>
</organism>
<dbReference type="InterPro" id="IPR036291">
    <property type="entry name" value="NAD(P)-bd_dom_sf"/>
</dbReference>